<dbReference type="Proteomes" id="UP000305948">
    <property type="component" value="Unassembled WGS sequence"/>
</dbReference>
<dbReference type="SUPFAM" id="SSF50729">
    <property type="entry name" value="PH domain-like"/>
    <property type="match status" value="1"/>
</dbReference>
<dbReference type="OrthoDB" id="5865767at2759"/>
<feature type="compositionally biased region" description="Polar residues" evidence="1">
    <location>
        <begin position="1"/>
        <end position="32"/>
    </location>
</feature>
<protein>
    <recommendedName>
        <fullName evidence="2">PH domain-containing protein</fullName>
    </recommendedName>
</protein>
<feature type="compositionally biased region" description="Polar residues" evidence="1">
    <location>
        <begin position="52"/>
        <end position="67"/>
    </location>
</feature>
<feature type="region of interest" description="Disordered" evidence="1">
    <location>
        <begin position="1"/>
        <end position="428"/>
    </location>
</feature>
<feature type="domain" description="PH" evidence="2">
    <location>
        <begin position="456"/>
        <end position="747"/>
    </location>
</feature>
<dbReference type="AlphaFoldDB" id="A0A5C3MN12"/>
<feature type="region of interest" description="Disordered" evidence="1">
    <location>
        <begin position="751"/>
        <end position="793"/>
    </location>
</feature>
<feature type="compositionally biased region" description="Basic and acidic residues" evidence="1">
    <location>
        <begin position="543"/>
        <end position="574"/>
    </location>
</feature>
<accession>A0A5C3MN12</accession>
<evidence type="ECO:0000313" key="3">
    <source>
        <dbReference type="EMBL" id="TFK46859.1"/>
    </source>
</evidence>
<dbReference type="PANTHER" id="PTHR37283">
    <property type="entry name" value="PH DOMAIN-CONTAINING PROTEIN YHR131C"/>
    <property type="match status" value="1"/>
</dbReference>
<dbReference type="PANTHER" id="PTHR37283:SF1">
    <property type="entry name" value="PH DOMAIN-CONTAINING PROTEIN YHR131C"/>
    <property type="match status" value="1"/>
</dbReference>
<proteinExistence type="predicted"/>
<gene>
    <name evidence="3" type="ORF">OE88DRAFT_1739190</name>
</gene>
<feature type="region of interest" description="Disordered" evidence="1">
    <location>
        <begin position="543"/>
        <end position="687"/>
    </location>
</feature>
<feature type="compositionally biased region" description="Basic and acidic residues" evidence="1">
    <location>
        <begin position="207"/>
        <end position="221"/>
    </location>
</feature>
<feature type="compositionally biased region" description="Basic and acidic residues" evidence="1">
    <location>
        <begin position="672"/>
        <end position="687"/>
    </location>
</feature>
<feature type="compositionally biased region" description="Low complexity" evidence="1">
    <location>
        <begin position="628"/>
        <end position="662"/>
    </location>
</feature>
<dbReference type="InterPro" id="IPR001849">
    <property type="entry name" value="PH_domain"/>
</dbReference>
<feature type="compositionally biased region" description="Pro residues" evidence="1">
    <location>
        <begin position="140"/>
        <end position="150"/>
    </location>
</feature>
<feature type="compositionally biased region" description="Polar residues" evidence="1">
    <location>
        <begin position="114"/>
        <end position="123"/>
    </location>
</feature>
<dbReference type="STRING" id="5364.A0A5C3MN12"/>
<evidence type="ECO:0000259" key="2">
    <source>
        <dbReference type="SMART" id="SM00233"/>
    </source>
</evidence>
<sequence length="793" mass="86351">MSQPQFMTMPRSSQSTNGAEDSPISGTSNASPPTMRLGSNDVEQAQRPASIDIQTRRGSVMSPSNPAAETRQPPLSPDRPSRSSLPPSQTSPVADTRSQPQPRQTTLPLPSTTMAAITATQTLSPSSPSGGGQGRRSPAPRLPTLPPPPTRFNIEGGSARLSPSVISRHPPFPILNLPTIPTPTPGPSQPRRIRPQSRLSSMPALPREGRDDSHQQADHENAMLAESDEEEEMEGEEEFEEAQQGSDDEEGDEAAYAAPSRQSESSYREGLPHVESSPFDVSFLNGKKDGATGERTPIGRRALDYFSSKPVAPEVSSPTRTPRPGEGPRHQPLLVPMPTPGSPRPQLYQQASRSMVDLLSARQPRSPGLEEQAQAKVKSPELGPSLDGVAPPKSPPPPRETDLLGSPLRRRRSMPTFSLSTDPPPYPAFPARHKAPVVQPREDEGKEQLPTYTNTIYLAAIMPRKMEFTAPGVQAKDRKWRRVFCVLEGTMFRVYKCPAGAAGVNPVVDWWEKKVGVGDQTNTTGTTYDGRIRIDSVRPREAVERPLKLNEETRRESASEGREGREEQRKEQTRSKRFTVSLLHPSRHSNSPTSSTSPSRFGRSSLDISRGDASSSGRPSLTLGRPPSQSSSSASTSHVGSSSQGGATSSSSVTSASASGQSRFRKSNSSRHSTDKDKGQELPVPDDKDLLRVYTMQHAESGLGSDYLKRRNVIRVRMEGEQFLLQASDVAAVVDWIEGFQGSTNIALDLDERPMPKGPMFPRRRRRRIRRPEEAAGQAEANVGDDPTGTRPP</sequence>
<feature type="compositionally biased region" description="Low complexity" evidence="1">
    <location>
        <begin position="82"/>
        <end position="113"/>
    </location>
</feature>
<keyword evidence="4" id="KW-1185">Reference proteome</keyword>
<reference evidence="3 4" key="1">
    <citation type="journal article" date="2019" name="Nat. Ecol. Evol.">
        <title>Megaphylogeny resolves global patterns of mushroom evolution.</title>
        <authorList>
            <person name="Varga T."/>
            <person name="Krizsan K."/>
            <person name="Foldi C."/>
            <person name="Dima B."/>
            <person name="Sanchez-Garcia M."/>
            <person name="Sanchez-Ramirez S."/>
            <person name="Szollosi G.J."/>
            <person name="Szarkandi J.G."/>
            <person name="Papp V."/>
            <person name="Albert L."/>
            <person name="Andreopoulos W."/>
            <person name="Angelini C."/>
            <person name="Antonin V."/>
            <person name="Barry K.W."/>
            <person name="Bougher N.L."/>
            <person name="Buchanan P."/>
            <person name="Buyck B."/>
            <person name="Bense V."/>
            <person name="Catcheside P."/>
            <person name="Chovatia M."/>
            <person name="Cooper J."/>
            <person name="Damon W."/>
            <person name="Desjardin D."/>
            <person name="Finy P."/>
            <person name="Geml J."/>
            <person name="Haridas S."/>
            <person name="Hughes K."/>
            <person name="Justo A."/>
            <person name="Karasinski D."/>
            <person name="Kautmanova I."/>
            <person name="Kiss B."/>
            <person name="Kocsube S."/>
            <person name="Kotiranta H."/>
            <person name="LaButti K.M."/>
            <person name="Lechner B.E."/>
            <person name="Liimatainen K."/>
            <person name="Lipzen A."/>
            <person name="Lukacs Z."/>
            <person name="Mihaltcheva S."/>
            <person name="Morgado L.N."/>
            <person name="Niskanen T."/>
            <person name="Noordeloos M.E."/>
            <person name="Ohm R.A."/>
            <person name="Ortiz-Santana B."/>
            <person name="Ovrebo C."/>
            <person name="Racz N."/>
            <person name="Riley R."/>
            <person name="Savchenko A."/>
            <person name="Shiryaev A."/>
            <person name="Soop K."/>
            <person name="Spirin V."/>
            <person name="Szebenyi C."/>
            <person name="Tomsovsky M."/>
            <person name="Tulloss R.E."/>
            <person name="Uehling J."/>
            <person name="Grigoriev I.V."/>
            <person name="Vagvolgyi C."/>
            <person name="Papp T."/>
            <person name="Martin F.M."/>
            <person name="Miettinen O."/>
            <person name="Hibbett D.S."/>
            <person name="Nagy L.G."/>
        </authorList>
    </citation>
    <scope>NUCLEOTIDE SEQUENCE [LARGE SCALE GENOMIC DNA]</scope>
    <source>
        <strain evidence="3 4">OMC1185</strain>
    </source>
</reference>
<feature type="compositionally biased region" description="Acidic residues" evidence="1">
    <location>
        <begin position="226"/>
        <end position="253"/>
    </location>
</feature>
<dbReference type="SMART" id="SM00233">
    <property type="entry name" value="PH"/>
    <property type="match status" value="1"/>
</dbReference>
<organism evidence="3 4">
    <name type="scientific">Heliocybe sulcata</name>
    <dbReference type="NCBI Taxonomy" id="5364"/>
    <lineage>
        <taxon>Eukaryota</taxon>
        <taxon>Fungi</taxon>
        <taxon>Dikarya</taxon>
        <taxon>Basidiomycota</taxon>
        <taxon>Agaricomycotina</taxon>
        <taxon>Agaricomycetes</taxon>
        <taxon>Gloeophyllales</taxon>
        <taxon>Gloeophyllaceae</taxon>
        <taxon>Heliocybe</taxon>
    </lineage>
</organism>
<evidence type="ECO:0000256" key="1">
    <source>
        <dbReference type="SAM" id="MobiDB-lite"/>
    </source>
</evidence>
<dbReference type="Gene3D" id="2.30.29.30">
    <property type="entry name" value="Pleckstrin-homology domain (PH domain)/Phosphotyrosine-binding domain (PTB)"/>
    <property type="match status" value="2"/>
</dbReference>
<dbReference type="EMBL" id="ML213527">
    <property type="protein sequence ID" value="TFK46859.1"/>
    <property type="molecule type" value="Genomic_DNA"/>
</dbReference>
<feature type="compositionally biased region" description="Low complexity" evidence="1">
    <location>
        <begin position="588"/>
        <end position="605"/>
    </location>
</feature>
<evidence type="ECO:0000313" key="4">
    <source>
        <dbReference type="Proteomes" id="UP000305948"/>
    </source>
</evidence>
<name>A0A5C3MN12_9AGAM</name>
<dbReference type="InterPro" id="IPR011993">
    <property type="entry name" value="PH-like_dom_sf"/>
</dbReference>